<keyword evidence="4 5" id="KW-0472">Membrane</keyword>
<feature type="transmembrane region" description="Helical" evidence="5">
    <location>
        <begin position="36"/>
        <end position="56"/>
    </location>
</feature>
<comment type="caution">
    <text evidence="7">The sequence shown here is derived from an EMBL/GenBank/DDBJ whole genome shotgun (WGS) entry which is preliminary data.</text>
</comment>
<dbReference type="GO" id="GO:0000139">
    <property type="term" value="C:Golgi membrane"/>
    <property type="evidence" value="ECO:0007669"/>
    <property type="project" value="InterPro"/>
</dbReference>
<comment type="subcellular location">
    <subcellularLocation>
        <location evidence="1">Membrane</location>
        <topology evidence="1">Multi-pass membrane protein</topology>
    </subcellularLocation>
</comment>
<dbReference type="OrthoDB" id="408493at2759"/>
<evidence type="ECO:0000256" key="1">
    <source>
        <dbReference type="ARBA" id="ARBA00004141"/>
    </source>
</evidence>
<keyword evidence="2 5" id="KW-0812">Transmembrane</keyword>
<dbReference type="AlphaFoldDB" id="A0A565C7B7"/>
<feature type="transmembrane region" description="Helical" evidence="5">
    <location>
        <begin position="241"/>
        <end position="260"/>
    </location>
</feature>
<dbReference type="GO" id="GO:0015165">
    <property type="term" value="F:pyrimidine nucleotide-sugar transmembrane transporter activity"/>
    <property type="evidence" value="ECO:0007669"/>
    <property type="project" value="InterPro"/>
</dbReference>
<feature type="transmembrane region" description="Helical" evidence="5">
    <location>
        <begin position="145"/>
        <end position="166"/>
    </location>
</feature>
<feature type="transmembrane region" description="Helical" evidence="5">
    <location>
        <begin position="215"/>
        <end position="235"/>
    </location>
</feature>
<dbReference type="Pfam" id="PF04142">
    <property type="entry name" value="Nuc_sug_transp"/>
    <property type="match status" value="1"/>
</dbReference>
<evidence type="ECO:0000313" key="8">
    <source>
        <dbReference type="Proteomes" id="UP000489600"/>
    </source>
</evidence>
<feature type="chain" id="PRO_5022042963" description="CMP-sialic acid transporter 1" evidence="6">
    <location>
        <begin position="21"/>
        <end position="298"/>
    </location>
</feature>
<evidence type="ECO:0000256" key="4">
    <source>
        <dbReference type="ARBA" id="ARBA00023136"/>
    </source>
</evidence>
<reference evidence="7" key="1">
    <citation type="submission" date="2019-07" db="EMBL/GenBank/DDBJ databases">
        <authorList>
            <person name="Dittberner H."/>
        </authorList>
    </citation>
    <scope>NUCLEOTIDE SEQUENCE [LARGE SCALE GENOMIC DNA]</scope>
</reference>
<dbReference type="PANTHER" id="PTHR10231">
    <property type="entry name" value="NUCLEOTIDE-SUGAR TRANSMEMBRANE TRANSPORTER"/>
    <property type="match status" value="1"/>
</dbReference>
<organism evidence="7 8">
    <name type="scientific">Arabis nemorensis</name>
    <dbReference type="NCBI Taxonomy" id="586526"/>
    <lineage>
        <taxon>Eukaryota</taxon>
        <taxon>Viridiplantae</taxon>
        <taxon>Streptophyta</taxon>
        <taxon>Embryophyta</taxon>
        <taxon>Tracheophyta</taxon>
        <taxon>Spermatophyta</taxon>
        <taxon>Magnoliopsida</taxon>
        <taxon>eudicotyledons</taxon>
        <taxon>Gunneridae</taxon>
        <taxon>Pentapetalae</taxon>
        <taxon>rosids</taxon>
        <taxon>malvids</taxon>
        <taxon>Brassicales</taxon>
        <taxon>Brassicaceae</taxon>
        <taxon>Arabideae</taxon>
        <taxon>Arabis</taxon>
    </lineage>
</organism>
<keyword evidence="6" id="KW-0732">Signal</keyword>
<evidence type="ECO:0000256" key="5">
    <source>
        <dbReference type="SAM" id="Phobius"/>
    </source>
</evidence>
<feature type="transmembrane region" description="Helical" evidence="5">
    <location>
        <begin position="186"/>
        <end position="208"/>
    </location>
</feature>
<protein>
    <recommendedName>
        <fullName evidence="9">CMP-sialic acid transporter 1</fullName>
    </recommendedName>
</protein>
<feature type="signal peptide" evidence="6">
    <location>
        <begin position="1"/>
        <end position="20"/>
    </location>
</feature>
<evidence type="ECO:0000313" key="7">
    <source>
        <dbReference type="EMBL" id="VVB09544.1"/>
    </source>
</evidence>
<proteinExistence type="predicted"/>
<dbReference type="PIRSF" id="PIRSF005799">
    <property type="entry name" value="UDP-gal_transpt"/>
    <property type="match status" value="1"/>
</dbReference>
<sequence length="298" mass="33637">MATPWYFVALLLTILTSSQGILTTLSQSNGGYKYDYATVPFLAEVFKLIISGLFLWREMRTSSSATARITTDWKSRKLSNLQWMAIGLLAVGTTTSQVKGCGEASCDSLFTAPIQGYLLGILSAGLSALAGIYTEFLMKRNNDSLYWQNLQLYTFGSLFNVARLIADDFRLGFEKGPWWQRIFDGYSITTWLVVLNLGSTGLLVSWLMKYADNIVKVYSTSMAMLLTMVASIYLFSFKPTVQLFLGIIICIMSLHIYVLFSSTHARGLARDKRSTFQDLEASYRRRKDRFLIQMDEKG</sequence>
<feature type="transmembrane region" description="Helical" evidence="5">
    <location>
        <begin position="114"/>
        <end position="133"/>
    </location>
</feature>
<dbReference type="EMBL" id="CABITT030000006">
    <property type="protein sequence ID" value="VVB09544.1"/>
    <property type="molecule type" value="Genomic_DNA"/>
</dbReference>
<dbReference type="Proteomes" id="UP000489600">
    <property type="component" value="Unassembled WGS sequence"/>
</dbReference>
<evidence type="ECO:0000256" key="2">
    <source>
        <dbReference type="ARBA" id="ARBA00022692"/>
    </source>
</evidence>
<dbReference type="InterPro" id="IPR007271">
    <property type="entry name" value="Nuc_sug_transpt"/>
</dbReference>
<evidence type="ECO:0000256" key="6">
    <source>
        <dbReference type="SAM" id="SignalP"/>
    </source>
</evidence>
<name>A0A565C7B7_9BRAS</name>
<keyword evidence="8" id="KW-1185">Reference proteome</keyword>
<keyword evidence="3 5" id="KW-1133">Transmembrane helix</keyword>
<gene>
    <name evidence="7" type="ORF">ANE_LOCUS19988</name>
</gene>
<accession>A0A565C7B7</accession>
<dbReference type="NCBIfam" id="TIGR00803">
    <property type="entry name" value="nst"/>
    <property type="match status" value="1"/>
</dbReference>
<feature type="transmembrane region" description="Helical" evidence="5">
    <location>
        <begin position="77"/>
        <end position="94"/>
    </location>
</feature>
<evidence type="ECO:0008006" key="9">
    <source>
        <dbReference type="Google" id="ProtNLM"/>
    </source>
</evidence>
<evidence type="ECO:0000256" key="3">
    <source>
        <dbReference type="ARBA" id="ARBA00022989"/>
    </source>
</evidence>